<evidence type="ECO:0000256" key="2">
    <source>
        <dbReference type="ARBA" id="ARBA00013274"/>
    </source>
</evidence>
<dbReference type="PANTHER" id="PTHR10728:SF33">
    <property type="entry name" value="LYSOPHOSPHOLIPASE 1-RELATED"/>
    <property type="match status" value="1"/>
</dbReference>
<sequence length="624" mass="68756">MPLREDWIVILTLLVVFHLAIGEIDSSHPSFNAYAPKLVPCPPSFQARQTGPGGSKPQSIGLDEANYIASRRSKVIPEAYKDYFTNVETYVARVGAPATQLPPYVKKILTSMNQTTLPRLSLAVAGGAYRGALFGAGMMNVFDGRNVSSKASGLGGLLQAVEYVTGLSGSTWLVMSWMHSELAPIFELILGSEQVGKNNSNPSGWLTHYGLLDPTDEFPNDTIAQKLRNTRLKTSYWTRLIREVSSKRLAGFQIGIVDLWGRILSYHFLNDSSPDKFFNGSVAHGINQTFSGMVNLSSFRNFTQPFPILTTLPLAKGSIGILPLPDNATRYEITPYEFGSYDPFLSSFIPTRYLGTKLSKGFPMNKDQCCKNFDNAGFILATASNFFPVYKFMLNFYFNLRKSLAGYTPEVLSATVSNPFFGLGTEQFVEGMDKELHLIDGGFGFEVTPFAPLLVQARKVDVILAFDGTGDTLNFANGSSLVRTAERASHYSEVYKFPKVPLNVTDFTTLGLVKRPTFFGCEQFDAPLLIWIANTPPLDGSPSVLNTTTLQLTYPRNETVAMLNEALTVGTRGFPSEKLISQGVYQDPLWPACLSCAVVDRARGRLGVQREGICSACFDRHCWS</sequence>
<dbReference type="Gene3D" id="3.40.1090.10">
    <property type="entry name" value="Cytosolic phospholipase A2 catalytic domain"/>
    <property type="match status" value="1"/>
</dbReference>
<gene>
    <name evidence="11" type="ORF">CROQUDRAFT_723200</name>
</gene>
<evidence type="ECO:0000256" key="3">
    <source>
        <dbReference type="ARBA" id="ARBA00022729"/>
    </source>
</evidence>
<dbReference type="AlphaFoldDB" id="A0A9P6NKL1"/>
<proteinExistence type="inferred from homology"/>
<comment type="similarity">
    <text evidence="1 9">Belongs to the lysophospholipase family.</text>
</comment>
<organism evidence="11 12">
    <name type="scientific">Cronartium quercuum f. sp. fusiforme G11</name>
    <dbReference type="NCBI Taxonomy" id="708437"/>
    <lineage>
        <taxon>Eukaryota</taxon>
        <taxon>Fungi</taxon>
        <taxon>Dikarya</taxon>
        <taxon>Basidiomycota</taxon>
        <taxon>Pucciniomycotina</taxon>
        <taxon>Pucciniomycetes</taxon>
        <taxon>Pucciniales</taxon>
        <taxon>Coleosporiaceae</taxon>
        <taxon>Cronartium</taxon>
    </lineage>
</organism>
<dbReference type="GO" id="GO:0005829">
    <property type="term" value="C:cytosol"/>
    <property type="evidence" value="ECO:0007669"/>
    <property type="project" value="TreeGrafter"/>
</dbReference>
<keyword evidence="5 8" id="KW-0442">Lipid degradation</keyword>
<evidence type="ECO:0000313" key="12">
    <source>
        <dbReference type="Proteomes" id="UP000886653"/>
    </source>
</evidence>
<accession>A0A9P6NKL1</accession>
<name>A0A9P6NKL1_9BASI</name>
<comment type="catalytic activity">
    <reaction evidence="9">
        <text>a 1-acyl-sn-glycero-3-phosphocholine + H2O = sn-glycerol 3-phosphocholine + a fatty acid + H(+)</text>
        <dbReference type="Rhea" id="RHEA:15177"/>
        <dbReference type="ChEBI" id="CHEBI:15377"/>
        <dbReference type="ChEBI" id="CHEBI:15378"/>
        <dbReference type="ChEBI" id="CHEBI:16870"/>
        <dbReference type="ChEBI" id="CHEBI:28868"/>
        <dbReference type="ChEBI" id="CHEBI:58168"/>
        <dbReference type="EC" id="3.1.1.5"/>
    </reaction>
</comment>
<feature type="domain" description="PLA2c" evidence="10">
    <location>
        <begin position="62"/>
        <end position="624"/>
    </location>
</feature>
<dbReference type="Proteomes" id="UP000886653">
    <property type="component" value="Unassembled WGS sequence"/>
</dbReference>
<evidence type="ECO:0000256" key="1">
    <source>
        <dbReference type="ARBA" id="ARBA00008780"/>
    </source>
</evidence>
<protein>
    <recommendedName>
        <fullName evidence="2 9">Lysophospholipase</fullName>
        <ecNumber evidence="2 9">3.1.1.5</ecNumber>
    </recommendedName>
</protein>
<dbReference type="GO" id="GO:0004622">
    <property type="term" value="F:phosphatidylcholine lysophospholipase activity"/>
    <property type="evidence" value="ECO:0007669"/>
    <property type="project" value="UniProtKB-EC"/>
</dbReference>
<evidence type="ECO:0000256" key="8">
    <source>
        <dbReference type="PROSITE-ProRule" id="PRU00555"/>
    </source>
</evidence>
<keyword evidence="3 9" id="KW-0732">Signal</keyword>
<dbReference type="GO" id="GO:0004623">
    <property type="term" value="F:phospholipase A2 activity"/>
    <property type="evidence" value="ECO:0007669"/>
    <property type="project" value="TreeGrafter"/>
</dbReference>
<dbReference type="SMART" id="SM00022">
    <property type="entry name" value="PLAc"/>
    <property type="match status" value="1"/>
</dbReference>
<dbReference type="EMBL" id="MU167269">
    <property type="protein sequence ID" value="KAG0145892.1"/>
    <property type="molecule type" value="Genomic_DNA"/>
</dbReference>
<feature type="chain" id="PRO_5040527698" description="Lysophospholipase" evidence="9">
    <location>
        <begin position="23"/>
        <end position="624"/>
    </location>
</feature>
<dbReference type="InterPro" id="IPR016035">
    <property type="entry name" value="Acyl_Trfase/lysoPLipase"/>
</dbReference>
<reference evidence="11" key="1">
    <citation type="submission" date="2013-11" db="EMBL/GenBank/DDBJ databases">
        <title>Genome sequence of the fusiform rust pathogen reveals effectors for host alternation and coevolution with pine.</title>
        <authorList>
            <consortium name="DOE Joint Genome Institute"/>
            <person name="Smith K."/>
            <person name="Pendleton A."/>
            <person name="Kubisiak T."/>
            <person name="Anderson C."/>
            <person name="Salamov A."/>
            <person name="Aerts A."/>
            <person name="Riley R."/>
            <person name="Clum A."/>
            <person name="Lindquist E."/>
            <person name="Ence D."/>
            <person name="Campbell M."/>
            <person name="Kronenberg Z."/>
            <person name="Feau N."/>
            <person name="Dhillon B."/>
            <person name="Hamelin R."/>
            <person name="Burleigh J."/>
            <person name="Smith J."/>
            <person name="Yandell M."/>
            <person name="Nelson C."/>
            <person name="Grigoriev I."/>
            <person name="Davis J."/>
        </authorList>
    </citation>
    <scope>NUCLEOTIDE SEQUENCE</scope>
    <source>
        <strain evidence="11">G11</strain>
    </source>
</reference>
<evidence type="ECO:0000313" key="11">
    <source>
        <dbReference type="EMBL" id="KAG0145892.1"/>
    </source>
</evidence>
<keyword evidence="6 8" id="KW-0443">Lipid metabolism</keyword>
<evidence type="ECO:0000256" key="4">
    <source>
        <dbReference type="ARBA" id="ARBA00022801"/>
    </source>
</evidence>
<comment type="caution">
    <text evidence="11">The sequence shown here is derived from an EMBL/GenBank/DDBJ whole genome shotgun (WGS) entry which is preliminary data.</text>
</comment>
<dbReference type="GO" id="GO:0046475">
    <property type="term" value="P:glycerophospholipid catabolic process"/>
    <property type="evidence" value="ECO:0007669"/>
    <property type="project" value="TreeGrafter"/>
</dbReference>
<dbReference type="PANTHER" id="PTHR10728">
    <property type="entry name" value="CYTOSOLIC PHOSPHOLIPASE A2"/>
    <property type="match status" value="1"/>
</dbReference>
<evidence type="ECO:0000256" key="6">
    <source>
        <dbReference type="ARBA" id="ARBA00023098"/>
    </source>
</evidence>
<dbReference type="InterPro" id="IPR002642">
    <property type="entry name" value="LysoPLipase_cat_dom"/>
</dbReference>
<keyword evidence="12" id="KW-1185">Reference proteome</keyword>
<dbReference type="PROSITE" id="PS51210">
    <property type="entry name" value="PLA2C"/>
    <property type="match status" value="1"/>
</dbReference>
<evidence type="ECO:0000256" key="7">
    <source>
        <dbReference type="ARBA" id="ARBA00023180"/>
    </source>
</evidence>
<keyword evidence="7" id="KW-0325">Glycoprotein</keyword>
<evidence type="ECO:0000259" key="10">
    <source>
        <dbReference type="PROSITE" id="PS51210"/>
    </source>
</evidence>
<evidence type="ECO:0000256" key="9">
    <source>
        <dbReference type="RuleBase" id="RU362103"/>
    </source>
</evidence>
<dbReference type="SUPFAM" id="SSF52151">
    <property type="entry name" value="FabD/lysophospholipase-like"/>
    <property type="match status" value="1"/>
</dbReference>
<keyword evidence="4 8" id="KW-0378">Hydrolase</keyword>
<dbReference type="EC" id="3.1.1.5" evidence="2 9"/>
<dbReference type="OrthoDB" id="4084751at2759"/>
<feature type="signal peptide" evidence="9">
    <location>
        <begin position="1"/>
        <end position="22"/>
    </location>
</feature>
<dbReference type="Pfam" id="PF01735">
    <property type="entry name" value="PLA2_B"/>
    <property type="match status" value="1"/>
</dbReference>
<evidence type="ECO:0000256" key="5">
    <source>
        <dbReference type="ARBA" id="ARBA00022963"/>
    </source>
</evidence>